<evidence type="ECO:0000313" key="3">
    <source>
        <dbReference type="Proteomes" id="UP000632454"/>
    </source>
</evidence>
<keyword evidence="3" id="KW-1185">Reference proteome</keyword>
<dbReference type="Proteomes" id="UP000632454">
    <property type="component" value="Unassembled WGS sequence"/>
</dbReference>
<comment type="caution">
    <text evidence="2">The sequence shown here is derived from an EMBL/GenBank/DDBJ whole genome shotgun (WGS) entry which is preliminary data.</text>
</comment>
<dbReference type="Pfam" id="PF13391">
    <property type="entry name" value="HNH_2"/>
    <property type="match status" value="1"/>
</dbReference>
<dbReference type="InterPro" id="IPR003615">
    <property type="entry name" value="HNH_nuc"/>
</dbReference>
<name>A0ABQ1V4N3_9NOCA</name>
<dbReference type="EMBL" id="BMCS01000002">
    <property type="protein sequence ID" value="GGF35506.1"/>
    <property type="molecule type" value="Genomic_DNA"/>
</dbReference>
<organism evidence="2 3">
    <name type="scientific">Williamsia phyllosphaerae</name>
    <dbReference type="NCBI Taxonomy" id="885042"/>
    <lineage>
        <taxon>Bacteria</taxon>
        <taxon>Bacillati</taxon>
        <taxon>Actinomycetota</taxon>
        <taxon>Actinomycetes</taxon>
        <taxon>Mycobacteriales</taxon>
        <taxon>Nocardiaceae</taxon>
        <taxon>Williamsia</taxon>
    </lineage>
</organism>
<feature type="domain" description="HNH nuclease" evidence="1">
    <location>
        <begin position="186"/>
        <end position="235"/>
    </location>
</feature>
<dbReference type="RefSeq" id="WP_188491111.1">
    <property type="nucleotide sequence ID" value="NZ_BMCS01000002.1"/>
</dbReference>
<evidence type="ECO:0000313" key="2">
    <source>
        <dbReference type="EMBL" id="GGF35506.1"/>
    </source>
</evidence>
<reference evidence="3" key="1">
    <citation type="journal article" date="2019" name="Int. J. Syst. Evol. Microbiol.">
        <title>The Global Catalogue of Microorganisms (GCM) 10K type strain sequencing project: providing services to taxonomists for standard genome sequencing and annotation.</title>
        <authorList>
            <consortium name="The Broad Institute Genomics Platform"/>
            <consortium name="The Broad Institute Genome Sequencing Center for Infectious Disease"/>
            <person name="Wu L."/>
            <person name="Ma J."/>
        </authorList>
    </citation>
    <scope>NUCLEOTIDE SEQUENCE [LARGE SCALE GENOMIC DNA]</scope>
    <source>
        <strain evidence="3">CCM 7855</strain>
    </source>
</reference>
<gene>
    <name evidence="2" type="ORF">GCM10007298_34140</name>
</gene>
<dbReference type="SUPFAM" id="SSF88697">
    <property type="entry name" value="PUA domain-like"/>
    <property type="match status" value="1"/>
</dbReference>
<proteinExistence type="predicted"/>
<accession>A0ABQ1V4N3</accession>
<dbReference type="InterPro" id="IPR015947">
    <property type="entry name" value="PUA-like_sf"/>
</dbReference>
<protein>
    <recommendedName>
        <fullName evidence="1">HNH nuclease domain-containing protein</fullName>
    </recommendedName>
</protein>
<evidence type="ECO:0000259" key="1">
    <source>
        <dbReference type="Pfam" id="PF13391"/>
    </source>
</evidence>
<sequence length="288" mass="32702">MTAWIVTVGEDFPDHVRFAIDDGFWDTRRRRDIRAGDEVFFWLSGSGLVAWVEVTSDLRDLRAGDPPAHWHDARTGGYQFRFELRERKVVNVDRSWKAISAETGITQLLSNGMIEVPTEAENYFRGLFGQVAPPAPAERPRTDFQFDPEIYEPGEDTRERAMRAITLRRGQSAFRDSLVDAYNSRCAVSGSTVLPILEAAHIDRFFGAQSHHVSNGLLLRCDVHTLFDLQRLTIDDELKVRVSPTLRKTEYASLDGKALRLPKDQSAFPNQDALRRHAEGCLWLSTTP</sequence>